<dbReference type="EMBL" id="BIFS01000001">
    <property type="protein sequence ID" value="GCE19131.1"/>
    <property type="molecule type" value="Genomic_DNA"/>
</dbReference>
<dbReference type="InterPro" id="IPR015424">
    <property type="entry name" value="PyrdxlP-dep_Trfase"/>
</dbReference>
<comment type="similarity">
    <text evidence="2 8">Belongs to the class-V pyridoxal-phosphate-dependent aminotransferase family. Csd subfamily.</text>
</comment>
<dbReference type="Proteomes" id="UP000287188">
    <property type="component" value="Unassembled WGS sequence"/>
</dbReference>
<name>A0A402AJ36_9CHLR</name>
<proteinExistence type="inferred from homology"/>
<comment type="caution">
    <text evidence="10">The sequence shown here is derived from an EMBL/GenBank/DDBJ whole genome shotgun (WGS) entry which is preliminary data.</text>
</comment>
<keyword evidence="4 8" id="KW-0808">Transferase</keyword>
<comment type="function">
    <text evidence="8">Catalyzes the removal of elemental sulfur and selenium atoms from L-cysteine, L-cystine, L-selenocysteine, and L-selenocystine to produce L-alanine.</text>
</comment>
<dbReference type="Gene3D" id="3.90.1150.10">
    <property type="entry name" value="Aspartate Aminotransferase, domain 1"/>
    <property type="match status" value="1"/>
</dbReference>
<dbReference type="SUPFAM" id="SSF53383">
    <property type="entry name" value="PLP-dependent transferases"/>
    <property type="match status" value="1"/>
</dbReference>
<evidence type="ECO:0000313" key="11">
    <source>
        <dbReference type="Proteomes" id="UP000287188"/>
    </source>
</evidence>
<dbReference type="OrthoDB" id="9804366at2"/>
<dbReference type="CDD" id="cd06453">
    <property type="entry name" value="SufS_like"/>
    <property type="match status" value="1"/>
</dbReference>
<feature type="domain" description="Aminotransferase class V" evidence="9">
    <location>
        <begin position="43"/>
        <end position="414"/>
    </location>
</feature>
<dbReference type="GO" id="GO:0031071">
    <property type="term" value="F:cysteine desulfurase activity"/>
    <property type="evidence" value="ECO:0007669"/>
    <property type="project" value="UniProtKB-UniRule"/>
</dbReference>
<dbReference type="PANTHER" id="PTHR43586">
    <property type="entry name" value="CYSTEINE DESULFURASE"/>
    <property type="match status" value="1"/>
</dbReference>
<keyword evidence="11" id="KW-1185">Reference proteome</keyword>
<protein>
    <recommendedName>
        <fullName evidence="3 8">Cysteine desulfurase</fullName>
        <ecNumber evidence="3 8">2.8.1.7</ecNumber>
    </recommendedName>
</protein>
<evidence type="ECO:0000313" key="10">
    <source>
        <dbReference type="EMBL" id="GCE19131.1"/>
    </source>
</evidence>
<dbReference type="AlphaFoldDB" id="A0A402AJ36"/>
<organism evidence="10 11">
    <name type="scientific">Dictyobacter kobayashii</name>
    <dbReference type="NCBI Taxonomy" id="2014872"/>
    <lineage>
        <taxon>Bacteria</taxon>
        <taxon>Bacillati</taxon>
        <taxon>Chloroflexota</taxon>
        <taxon>Ktedonobacteria</taxon>
        <taxon>Ktedonobacterales</taxon>
        <taxon>Dictyobacteraceae</taxon>
        <taxon>Dictyobacter</taxon>
    </lineage>
</organism>
<dbReference type="InterPro" id="IPR000192">
    <property type="entry name" value="Aminotrans_V_dom"/>
</dbReference>
<dbReference type="GO" id="GO:0030170">
    <property type="term" value="F:pyridoxal phosphate binding"/>
    <property type="evidence" value="ECO:0007669"/>
    <property type="project" value="UniProtKB-UniRule"/>
</dbReference>
<gene>
    <name evidence="10" type="ORF">KDK_29310</name>
</gene>
<dbReference type="InterPro" id="IPR015422">
    <property type="entry name" value="PyrdxlP-dep_Trfase_small"/>
</dbReference>
<dbReference type="PROSITE" id="PS00595">
    <property type="entry name" value="AA_TRANSFER_CLASS_5"/>
    <property type="match status" value="1"/>
</dbReference>
<evidence type="ECO:0000256" key="7">
    <source>
        <dbReference type="RuleBase" id="RU004504"/>
    </source>
</evidence>
<evidence type="ECO:0000256" key="1">
    <source>
        <dbReference type="ARBA" id="ARBA00001933"/>
    </source>
</evidence>
<evidence type="ECO:0000256" key="8">
    <source>
        <dbReference type="RuleBase" id="RU004506"/>
    </source>
</evidence>
<evidence type="ECO:0000256" key="4">
    <source>
        <dbReference type="ARBA" id="ARBA00022679"/>
    </source>
</evidence>
<dbReference type="InterPro" id="IPR020578">
    <property type="entry name" value="Aminotrans_V_PyrdxlP_BS"/>
</dbReference>
<evidence type="ECO:0000256" key="5">
    <source>
        <dbReference type="ARBA" id="ARBA00022898"/>
    </source>
</evidence>
<accession>A0A402AJ36</accession>
<sequence length="427" mass="46938">MVTSDNITPPITTDNTSFSGRSIEEVRQDFPILARTVHDKPFIYLDSTASSQKPSSVIEAMSHYYQNYNANVHRGVYAVSEEATAAMEKARVKIARFINARQSKQIIFTRNTTESINLVAHTWGSANITNGDLIILTEMEHHSNLVPWHLLAQRTGARLEFVPVTDDGLLRLDIYAELLQQQPKLVAFTHMSNVLGTINPVQDMIAQAHAAGAVTLVDAAQSVPHLPVDVQALDVDFLCFSAHKMLGPTGIGVLYGKKALLEAMPPFMGGGDMIRTVKLREFTTNDLPWKFEAGTPAIAEAIGFGAAIDYLNALGMEAVQQHEREITAYAMEKLQEVAGLTIYGPDASQRGGVISFTLADIHPHDLASILDQEVGVAIRAGHHCAQPLMERYDLAATARASFYVYTVKEEVDILVQGLQKAQEIFHF</sequence>
<evidence type="ECO:0000256" key="2">
    <source>
        <dbReference type="ARBA" id="ARBA00010447"/>
    </source>
</evidence>
<dbReference type="PANTHER" id="PTHR43586:SF8">
    <property type="entry name" value="CYSTEINE DESULFURASE 1, CHLOROPLASTIC"/>
    <property type="match status" value="1"/>
</dbReference>
<evidence type="ECO:0000259" key="9">
    <source>
        <dbReference type="Pfam" id="PF00266"/>
    </source>
</evidence>
<evidence type="ECO:0000256" key="3">
    <source>
        <dbReference type="ARBA" id="ARBA00012239"/>
    </source>
</evidence>
<dbReference type="Gene3D" id="3.40.640.10">
    <property type="entry name" value="Type I PLP-dependent aspartate aminotransferase-like (Major domain)"/>
    <property type="match status" value="1"/>
</dbReference>
<dbReference type="RefSeq" id="WP_126550934.1">
    <property type="nucleotide sequence ID" value="NZ_BIFS01000001.1"/>
</dbReference>
<keyword evidence="5 8" id="KW-0663">Pyridoxal phosphate</keyword>
<comment type="catalytic activity">
    <reaction evidence="6 8">
        <text>(sulfur carrier)-H + L-cysteine = (sulfur carrier)-SH + L-alanine</text>
        <dbReference type="Rhea" id="RHEA:43892"/>
        <dbReference type="Rhea" id="RHEA-COMP:14737"/>
        <dbReference type="Rhea" id="RHEA-COMP:14739"/>
        <dbReference type="ChEBI" id="CHEBI:29917"/>
        <dbReference type="ChEBI" id="CHEBI:35235"/>
        <dbReference type="ChEBI" id="CHEBI:57972"/>
        <dbReference type="ChEBI" id="CHEBI:64428"/>
        <dbReference type="EC" id="2.8.1.7"/>
    </reaction>
</comment>
<comment type="cofactor">
    <cofactor evidence="1 7">
        <name>pyridoxal 5'-phosphate</name>
        <dbReference type="ChEBI" id="CHEBI:597326"/>
    </cofactor>
</comment>
<dbReference type="GO" id="GO:0006534">
    <property type="term" value="P:cysteine metabolic process"/>
    <property type="evidence" value="ECO:0007669"/>
    <property type="project" value="UniProtKB-UniRule"/>
</dbReference>
<reference evidence="11" key="1">
    <citation type="submission" date="2018-12" db="EMBL/GenBank/DDBJ databases">
        <title>Tengunoibacter tsumagoiensis gen. nov., sp. nov., Dictyobacter kobayashii sp. nov., D. alpinus sp. nov., and D. joshuensis sp. nov. and description of Dictyobacteraceae fam. nov. within the order Ktedonobacterales isolated from Tengu-no-mugimeshi.</title>
        <authorList>
            <person name="Wang C.M."/>
            <person name="Zheng Y."/>
            <person name="Sakai Y."/>
            <person name="Toyoda A."/>
            <person name="Minakuchi Y."/>
            <person name="Abe K."/>
            <person name="Yokota A."/>
            <person name="Yabe S."/>
        </authorList>
    </citation>
    <scope>NUCLEOTIDE SEQUENCE [LARGE SCALE GENOMIC DNA]</scope>
    <source>
        <strain evidence="11">Uno11</strain>
    </source>
</reference>
<dbReference type="InterPro" id="IPR010970">
    <property type="entry name" value="Cys_dSase_SufS"/>
</dbReference>
<dbReference type="NCBIfam" id="TIGR01979">
    <property type="entry name" value="sufS"/>
    <property type="match status" value="1"/>
</dbReference>
<evidence type="ECO:0000256" key="6">
    <source>
        <dbReference type="ARBA" id="ARBA00050776"/>
    </source>
</evidence>
<dbReference type="InterPro" id="IPR015421">
    <property type="entry name" value="PyrdxlP-dep_Trfase_major"/>
</dbReference>
<dbReference type="EC" id="2.8.1.7" evidence="3 8"/>
<dbReference type="Pfam" id="PF00266">
    <property type="entry name" value="Aminotran_5"/>
    <property type="match status" value="1"/>
</dbReference>